<organism evidence="1 2">
    <name type="scientific">Novipirellula galeiformis</name>
    <dbReference type="NCBI Taxonomy" id="2528004"/>
    <lineage>
        <taxon>Bacteria</taxon>
        <taxon>Pseudomonadati</taxon>
        <taxon>Planctomycetota</taxon>
        <taxon>Planctomycetia</taxon>
        <taxon>Pirellulales</taxon>
        <taxon>Pirellulaceae</taxon>
        <taxon>Novipirellula</taxon>
    </lineage>
</organism>
<keyword evidence="2" id="KW-1185">Reference proteome</keyword>
<dbReference type="Pfam" id="PF01663">
    <property type="entry name" value="Phosphodiest"/>
    <property type="match status" value="1"/>
</dbReference>
<accession>A0A5C6C310</accession>
<dbReference type="AlphaFoldDB" id="A0A5C6C310"/>
<dbReference type="Proteomes" id="UP000316304">
    <property type="component" value="Unassembled WGS sequence"/>
</dbReference>
<comment type="caution">
    <text evidence="1">The sequence shown here is derived from an EMBL/GenBank/DDBJ whole genome shotgun (WGS) entry which is preliminary data.</text>
</comment>
<dbReference type="SUPFAM" id="SSF53649">
    <property type="entry name" value="Alkaline phosphatase-like"/>
    <property type="match status" value="1"/>
</dbReference>
<protein>
    <submittedName>
        <fullName evidence="1">Type I phosphodiesterase / nucleotide pyrophosphatase</fullName>
    </submittedName>
</protein>
<evidence type="ECO:0000313" key="2">
    <source>
        <dbReference type="Proteomes" id="UP000316304"/>
    </source>
</evidence>
<dbReference type="InterPro" id="IPR002591">
    <property type="entry name" value="Phosphodiest/P_Trfase"/>
</dbReference>
<dbReference type="Gene3D" id="3.40.720.10">
    <property type="entry name" value="Alkaline Phosphatase, subunit A"/>
    <property type="match status" value="1"/>
</dbReference>
<dbReference type="OrthoDB" id="9791578at2"/>
<name>A0A5C6C310_9BACT</name>
<proteinExistence type="predicted"/>
<gene>
    <name evidence="1" type="ORF">Pla52o_54140</name>
</gene>
<reference evidence="1 2" key="1">
    <citation type="submission" date="2019-02" db="EMBL/GenBank/DDBJ databases">
        <title>Deep-cultivation of Planctomycetes and their phenomic and genomic characterization uncovers novel biology.</title>
        <authorList>
            <person name="Wiegand S."/>
            <person name="Jogler M."/>
            <person name="Boedeker C."/>
            <person name="Pinto D."/>
            <person name="Vollmers J."/>
            <person name="Rivas-Marin E."/>
            <person name="Kohn T."/>
            <person name="Peeters S.H."/>
            <person name="Heuer A."/>
            <person name="Rast P."/>
            <person name="Oberbeckmann S."/>
            <person name="Bunk B."/>
            <person name="Jeske O."/>
            <person name="Meyerdierks A."/>
            <person name="Storesund J.E."/>
            <person name="Kallscheuer N."/>
            <person name="Luecker S."/>
            <person name="Lage O.M."/>
            <person name="Pohl T."/>
            <person name="Merkel B.J."/>
            <person name="Hornburger P."/>
            <person name="Mueller R.-W."/>
            <person name="Bruemmer F."/>
            <person name="Labrenz M."/>
            <person name="Spormann A.M."/>
            <person name="Op Den Camp H."/>
            <person name="Overmann J."/>
            <person name="Amann R."/>
            <person name="Jetten M.S.M."/>
            <person name="Mascher T."/>
            <person name="Medema M.H."/>
            <person name="Devos D.P."/>
            <person name="Kaster A.-K."/>
            <person name="Ovreas L."/>
            <person name="Rohde M."/>
            <person name="Galperin M.Y."/>
            <person name="Jogler C."/>
        </authorList>
    </citation>
    <scope>NUCLEOTIDE SEQUENCE [LARGE SCALE GENOMIC DNA]</scope>
    <source>
        <strain evidence="1 2">Pla52o</strain>
    </source>
</reference>
<evidence type="ECO:0000313" key="1">
    <source>
        <dbReference type="EMBL" id="TWU17239.1"/>
    </source>
</evidence>
<sequence>MKLQLLAWLFATVVLTCFPLKFCTTLHAEELAPPATPAASASASNVVLVTLDGLRWQELFTGADAMLMDRDAGKVRDVAALKERYWRDSPVERREQLMPYFWSQIAPQGIVFGNPEEASRAVVVNNMHFSYPGYSEILCGFADPSIDSNAKKNNPNVTVLEWLNQQSSFQGKVAAFCSWDVFPYIINRKRSGLLVNAGWEPLAGVLSSDENSPAELRAAHDRLAQLDRVADQMPHVWDGVRYDYFTFRAAEEYVRIHHPRVLYLSLGETDDWAHEGRYDLYLDSARRNDDYIRQLWTRLQSMPQYRNNTTLILTTDHGRGDGRVSWKSHGTDIPGCERIWMAVLGPQVQTDGAKPEQVTQSQIAATVAAAVGEDFVSDHPQASPALSVFPIAKSK</sequence>
<dbReference type="InterPro" id="IPR017850">
    <property type="entry name" value="Alkaline_phosphatase_core_sf"/>
</dbReference>
<dbReference type="EMBL" id="SJPT01000014">
    <property type="protein sequence ID" value="TWU17239.1"/>
    <property type="molecule type" value="Genomic_DNA"/>
</dbReference>
<dbReference type="RefSeq" id="WP_146597315.1">
    <property type="nucleotide sequence ID" value="NZ_SJPT01000014.1"/>
</dbReference>